<dbReference type="InterPro" id="IPR036264">
    <property type="entry name" value="Bact_exopeptidase_dim_dom"/>
</dbReference>
<dbReference type="PANTHER" id="PTHR32494">
    <property type="entry name" value="ALLANTOATE DEIMINASE-RELATED"/>
    <property type="match status" value="1"/>
</dbReference>
<evidence type="ECO:0000313" key="5">
    <source>
        <dbReference type="Proteomes" id="UP001596445"/>
    </source>
</evidence>
<organism evidence="4 5">
    <name type="scientific">Halovenus salina</name>
    <dbReference type="NCBI Taxonomy" id="1510225"/>
    <lineage>
        <taxon>Archaea</taxon>
        <taxon>Methanobacteriati</taxon>
        <taxon>Methanobacteriota</taxon>
        <taxon>Stenosarchaea group</taxon>
        <taxon>Halobacteria</taxon>
        <taxon>Halobacteriales</taxon>
        <taxon>Haloarculaceae</taxon>
        <taxon>Halovenus</taxon>
    </lineage>
</organism>
<dbReference type="Gene3D" id="3.30.70.360">
    <property type="match status" value="1"/>
</dbReference>
<dbReference type="Pfam" id="PF01546">
    <property type="entry name" value="Peptidase_M20"/>
    <property type="match status" value="1"/>
</dbReference>
<reference evidence="4 5" key="1">
    <citation type="journal article" date="2019" name="Int. J. Syst. Evol. Microbiol.">
        <title>The Global Catalogue of Microorganisms (GCM) 10K type strain sequencing project: providing services to taxonomists for standard genome sequencing and annotation.</title>
        <authorList>
            <consortium name="The Broad Institute Genomics Platform"/>
            <consortium name="The Broad Institute Genome Sequencing Center for Infectious Disease"/>
            <person name="Wu L."/>
            <person name="Ma J."/>
        </authorList>
    </citation>
    <scope>NUCLEOTIDE SEQUENCE [LARGE SCALE GENOMIC DNA]</scope>
    <source>
        <strain evidence="4 5">JCM 30072</strain>
    </source>
</reference>
<dbReference type="EMBL" id="JBHSZI010000001">
    <property type="protein sequence ID" value="MFC7058752.1"/>
    <property type="molecule type" value="Genomic_DNA"/>
</dbReference>
<dbReference type="InterPro" id="IPR010158">
    <property type="entry name" value="Amidase_Cbmase"/>
</dbReference>
<dbReference type="Gene3D" id="3.40.630.10">
    <property type="entry name" value="Zn peptidases"/>
    <property type="match status" value="1"/>
</dbReference>
<evidence type="ECO:0000256" key="1">
    <source>
        <dbReference type="ARBA" id="ARBA00022801"/>
    </source>
</evidence>
<dbReference type="Proteomes" id="UP001596445">
    <property type="component" value="Unassembled WGS sequence"/>
</dbReference>
<dbReference type="RefSeq" id="WP_267161480.1">
    <property type="nucleotide sequence ID" value="NZ_CP112972.1"/>
</dbReference>
<dbReference type="AlphaFoldDB" id="A0ABD5W166"/>
<dbReference type="Pfam" id="PF07687">
    <property type="entry name" value="M20_dimer"/>
    <property type="match status" value="1"/>
</dbReference>
<evidence type="ECO:0000256" key="2">
    <source>
        <dbReference type="SAM" id="MobiDB-lite"/>
    </source>
</evidence>
<protein>
    <submittedName>
        <fullName evidence="4">M20 family metallo-hydrolase</fullName>
    </submittedName>
</protein>
<gene>
    <name evidence="4" type="ORF">ACFQQG_11895</name>
</gene>
<dbReference type="PIRSF" id="PIRSF001235">
    <property type="entry name" value="Amidase_carbamoylase"/>
    <property type="match status" value="1"/>
</dbReference>
<keyword evidence="5" id="KW-1185">Reference proteome</keyword>
<dbReference type="SUPFAM" id="SSF55031">
    <property type="entry name" value="Bacterial exopeptidase dimerisation domain"/>
    <property type="match status" value="1"/>
</dbReference>
<sequence>MDIDETQLQKRLRANGDFGAVPSETGHGRTVLTGSEADRQAREQLVEQMEDLDMDVRVDAVGNIAGRWTPASADPEAPPVATGSHLDSVPRGGIFDGPLGVYGGLEAVRAIQASDHEPARPIEVVSFTEEEGTRYVGLLGSSVAAGERSVETALALEDDDGTTLETRLEQIGFQGEGRLDASGWEAWLELHPEQSTELETAGCQAGVVSAITGLRQYSVEFVGEANHAGGTRMPDRRDALVAASTFVTDIERAAREVVADGDSFAVATVGSIDAEPNATNVVPDHVELGLDIRDTDTETIGALRDRARQILARIKDDHGVETDLSERHGTEPAAMSERCREALEAAADRHGIAHRSLRSGGGHDTMNVARVTDAGLLFAPSRDGISHSPEEWTDWEDCVACTRVLAEAVADLAEAGST</sequence>
<dbReference type="CDD" id="cd03884">
    <property type="entry name" value="M20_bAS"/>
    <property type="match status" value="1"/>
</dbReference>
<keyword evidence="1" id="KW-0378">Hydrolase</keyword>
<name>A0ABD5W166_9EURY</name>
<dbReference type="GO" id="GO:0016787">
    <property type="term" value="F:hydrolase activity"/>
    <property type="evidence" value="ECO:0007669"/>
    <property type="project" value="UniProtKB-KW"/>
</dbReference>
<comment type="caution">
    <text evidence="4">The sequence shown here is derived from an EMBL/GenBank/DDBJ whole genome shotgun (WGS) entry which is preliminary data.</text>
</comment>
<feature type="domain" description="Peptidase M20 dimerisation" evidence="3">
    <location>
        <begin position="212"/>
        <end position="314"/>
    </location>
</feature>
<dbReference type="GeneID" id="76630785"/>
<proteinExistence type="predicted"/>
<feature type="region of interest" description="Disordered" evidence="2">
    <location>
        <begin position="15"/>
        <end position="36"/>
    </location>
</feature>
<dbReference type="NCBIfam" id="TIGR01879">
    <property type="entry name" value="hydantase"/>
    <property type="match status" value="1"/>
</dbReference>
<dbReference type="SUPFAM" id="SSF53187">
    <property type="entry name" value="Zn-dependent exopeptidases"/>
    <property type="match status" value="1"/>
</dbReference>
<evidence type="ECO:0000259" key="3">
    <source>
        <dbReference type="Pfam" id="PF07687"/>
    </source>
</evidence>
<evidence type="ECO:0000313" key="4">
    <source>
        <dbReference type="EMBL" id="MFC7058752.1"/>
    </source>
</evidence>
<dbReference type="InterPro" id="IPR002933">
    <property type="entry name" value="Peptidase_M20"/>
</dbReference>
<accession>A0ABD5W166</accession>
<dbReference type="InterPro" id="IPR011650">
    <property type="entry name" value="Peptidase_M20_dimer"/>
</dbReference>
<dbReference type="PANTHER" id="PTHR32494:SF5">
    <property type="entry name" value="ALLANTOATE AMIDOHYDROLASE"/>
    <property type="match status" value="1"/>
</dbReference>